<protein>
    <submittedName>
        <fullName evidence="1">Uncharacterized protein</fullName>
    </submittedName>
</protein>
<sequence length="58" mass="6458">MADNGRIIERGRPQNVGEPIEILAQKVPDLVRDLTDWMAYYASGRAADEAEEDARGRA</sequence>
<dbReference type="RefSeq" id="YP_010014186.1">
    <property type="nucleotide sequence ID" value="NC_053516.1"/>
</dbReference>
<reference evidence="1 2" key="1">
    <citation type="submission" date="2020-06" db="EMBL/GenBank/DDBJ databases">
        <authorList>
            <person name="Spencer C.E."/>
            <person name="Frederick G.D."/>
            <person name="Baliraine F.N."/>
            <person name="Favela G."/>
            <person name="Farmer V."/>
            <person name="Galindo A."/>
            <person name="Garlena R.A."/>
            <person name="Russell D.A."/>
            <person name="Pope W.H."/>
            <person name="Jacobs-Sera D."/>
            <person name="Hatfull G.F."/>
        </authorList>
    </citation>
    <scope>NUCLEOTIDE SEQUENCE [LARGE SCALE GENOMIC DNA]</scope>
</reference>
<dbReference type="Proteomes" id="UP000515841">
    <property type="component" value="Segment"/>
</dbReference>
<keyword evidence="2" id="KW-1185">Reference proteome</keyword>
<name>A0A7G8LI63_9CAUD</name>
<dbReference type="GeneID" id="63210888"/>
<accession>A0A7G8LI63</accession>
<evidence type="ECO:0000313" key="1">
    <source>
        <dbReference type="EMBL" id="QNJ56935.1"/>
    </source>
</evidence>
<dbReference type="KEGG" id="vg:63210888"/>
<gene>
    <name evidence="1" type="primary">144</name>
    <name evidence="1" type="ORF">SEA_REINDEER_144</name>
</gene>
<organism evidence="1 2">
    <name type="scientific">Mycobacterium phage Reindeer</name>
    <dbReference type="NCBI Taxonomy" id="2762283"/>
    <lineage>
        <taxon>Viruses</taxon>
        <taxon>Duplodnaviria</taxon>
        <taxon>Heunggongvirae</taxon>
        <taxon>Uroviricota</taxon>
        <taxon>Caudoviricetes</taxon>
        <taxon>Vilmaviridae</taxon>
        <taxon>Mclasvirinae</taxon>
        <taxon>Bongovirus</taxon>
        <taxon>Bongovirus reindeer</taxon>
    </lineage>
</organism>
<dbReference type="EMBL" id="MT658803">
    <property type="protein sequence ID" value="QNJ56935.1"/>
    <property type="molecule type" value="Genomic_DNA"/>
</dbReference>
<evidence type="ECO:0000313" key="2">
    <source>
        <dbReference type="Proteomes" id="UP000515841"/>
    </source>
</evidence>
<proteinExistence type="predicted"/>